<feature type="compositionally biased region" description="Low complexity" evidence="1">
    <location>
        <begin position="253"/>
        <end position="263"/>
    </location>
</feature>
<keyword evidence="2" id="KW-0812">Transmembrane</keyword>
<dbReference type="AlphaFoldDB" id="A0A5C3EMY5"/>
<keyword evidence="2" id="KW-1133">Transmembrane helix</keyword>
<evidence type="ECO:0000256" key="2">
    <source>
        <dbReference type="SAM" id="Phobius"/>
    </source>
</evidence>
<feature type="compositionally biased region" description="Polar residues" evidence="1">
    <location>
        <begin position="310"/>
        <end position="330"/>
    </location>
</feature>
<feature type="region of interest" description="Disordered" evidence="1">
    <location>
        <begin position="285"/>
        <end position="390"/>
    </location>
</feature>
<name>A0A5C3EMY5_9BASI</name>
<feature type="transmembrane region" description="Helical" evidence="2">
    <location>
        <begin position="398"/>
        <end position="417"/>
    </location>
</feature>
<dbReference type="Proteomes" id="UP000324022">
    <property type="component" value="Unassembled WGS sequence"/>
</dbReference>
<feature type="compositionally biased region" description="Low complexity" evidence="1">
    <location>
        <begin position="203"/>
        <end position="213"/>
    </location>
</feature>
<evidence type="ECO:0000256" key="1">
    <source>
        <dbReference type="SAM" id="MobiDB-lite"/>
    </source>
</evidence>
<evidence type="ECO:0000313" key="4">
    <source>
        <dbReference type="EMBL" id="SPO31087.1"/>
    </source>
</evidence>
<accession>A0A5C3EMY5</accession>
<feature type="chain" id="PRO_5023039443" evidence="3">
    <location>
        <begin position="35"/>
        <end position="418"/>
    </location>
</feature>
<evidence type="ECO:0000256" key="3">
    <source>
        <dbReference type="SAM" id="SignalP"/>
    </source>
</evidence>
<evidence type="ECO:0000313" key="5">
    <source>
        <dbReference type="Proteomes" id="UP000324022"/>
    </source>
</evidence>
<organism evidence="4 5">
    <name type="scientific">Ustilago trichophora</name>
    <dbReference type="NCBI Taxonomy" id="86804"/>
    <lineage>
        <taxon>Eukaryota</taxon>
        <taxon>Fungi</taxon>
        <taxon>Dikarya</taxon>
        <taxon>Basidiomycota</taxon>
        <taxon>Ustilaginomycotina</taxon>
        <taxon>Ustilaginomycetes</taxon>
        <taxon>Ustilaginales</taxon>
        <taxon>Ustilaginaceae</taxon>
        <taxon>Ustilago</taxon>
    </lineage>
</organism>
<keyword evidence="2" id="KW-0472">Membrane</keyword>
<protein>
    <submittedName>
        <fullName evidence="4">Uncharacterized protein</fullName>
    </submittedName>
</protein>
<feature type="compositionally biased region" description="Low complexity" evidence="1">
    <location>
        <begin position="285"/>
        <end position="307"/>
    </location>
</feature>
<proteinExistence type="predicted"/>
<feature type="region of interest" description="Disordered" evidence="1">
    <location>
        <begin position="128"/>
        <end position="263"/>
    </location>
</feature>
<feature type="region of interest" description="Disordered" evidence="1">
    <location>
        <begin position="52"/>
        <end position="101"/>
    </location>
</feature>
<feature type="compositionally biased region" description="Polar residues" evidence="1">
    <location>
        <begin position="366"/>
        <end position="376"/>
    </location>
</feature>
<keyword evidence="3" id="KW-0732">Signal</keyword>
<reference evidence="4 5" key="1">
    <citation type="submission" date="2018-03" db="EMBL/GenBank/DDBJ databases">
        <authorList>
            <person name="Guldener U."/>
        </authorList>
    </citation>
    <scope>NUCLEOTIDE SEQUENCE [LARGE SCALE GENOMIC DNA]</scope>
    <source>
        <strain evidence="4 5">NBRC100155</strain>
    </source>
</reference>
<dbReference type="OrthoDB" id="2556574at2759"/>
<keyword evidence="5" id="KW-1185">Reference proteome</keyword>
<feature type="signal peptide" evidence="3">
    <location>
        <begin position="1"/>
        <end position="34"/>
    </location>
</feature>
<gene>
    <name evidence="4" type="ORF">UTRI_05271_B</name>
</gene>
<sequence>MTTIPNPRSLTTIPLALLLLIFLVLSTSTSVARADEQNLIKRHDLEDNDRPQISFAAAPNSPPALVQSEYNQFAPPPSPSDGKNRGKKHHGKKDNEEGVSRGKFVQLMHKLGLHPTKHQIDRLYGLVKGKHHKKKHHGKKAQGKHHAHKSSGEAQKPVWTEVQPPASQPRLQADGHTHSVSENGKGLTGKQGEESGQSMRPNVGVGVLPPGLGKPRGWGDEGGSSPSPPTKNTSPISAAQPPLPEPANTFFPAATGSSSAAGGHSSILPPLPAAGIAAHNNSNAPLAPATSVPSLAPSSSASTNPPSDEASGTSGSLNPSSTPTPVSKTNPMGGDTRLTTLTNGTEGGKNIAGVPIADDGDLKVPQPQNATSSNGNGKQGAVGAKSGGSSNRVKVEGWGWAGAVTVAGVLVGVLFFAI</sequence>
<dbReference type="EMBL" id="OOIN01000036">
    <property type="protein sequence ID" value="SPO31087.1"/>
    <property type="molecule type" value="Genomic_DNA"/>
</dbReference>
<feature type="compositionally biased region" description="Basic residues" evidence="1">
    <location>
        <begin position="128"/>
        <end position="149"/>
    </location>
</feature>